<feature type="transmembrane region" description="Helical" evidence="1">
    <location>
        <begin position="21"/>
        <end position="39"/>
    </location>
</feature>
<dbReference type="OrthoDB" id="4083871at2759"/>
<comment type="caution">
    <text evidence="2">The sequence shown here is derived from an EMBL/GenBank/DDBJ whole genome shotgun (WGS) entry which is preliminary data.</text>
</comment>
<organism evidence="2 3">
    <name type="scientific">Cytospora leucostoma</name>
    <dbReference type="NCBI Taxonomy" id="1230097"/>
    <lineage>
        <taxon>Eukaryota</taxon>
        <taxon>Fungi</taxon>
        <taxon>Dikarya</taxon>
        <taxon>Ascomycota</taxon>
        <taxon>Pezizomycotina</taxon>
        <taxon>Sordariomycetes</taxon>
        <taxon>Sordariomycetidae</taxon>
        <taxon>Diaporthales</taxon>
        <taxon>Cytosporaceae</taxon>
        <taxon>Cytospora</taxon>
    </lineage>
</organism>
<dbReference type="AlphaFoldDB" id="A0A423XHM6"/>
<dbReference type="Proteomes" id="UP000285146">
    <property type="component" value="Unassembled WGS sequence"/>
</dbReference>
<reference evidence="2 3" key="1">
    <citation type="submission" date="2015-09" db="EMBL/GenBank/DDBJ databases">
        <title>Host preference determinants of Valsa canker pathogens revealed by comparative genomics.</title>
        <authorList>
            <person name="Yin Z."/>
            <person name="Huang L."/>
        </authorList>
    </citation>
    <scope>NUCLEOTIDE SEQUENCE [LARGE SCALE GENOMIC DNA]</scope>
    <source>
        <strain evidence="2 3">SXYLt</strain>
    </source>
</reference>
<evidence type="ECO:0000256" key="1">
    <source>
        <dbReference type="SAM" id="Phobius"/>
    </source>
</evidence>
<accession>A0A423XHM6</accession>
<dbReference type="PANTHER" id="PTHR42077:SF1">
    <property type="entry name" value="YALI0F30239P"/>
    <property type="match status" value="1"/>
</dbReference>
<sequence length="109" mass="12219">MAWGRSKPQTASSVISQLLPLILVFAILAGFAFVGYHIWESAHKVKGTVSERMTKKNVVWTPDGGLKVGVKHKNEEAEVDKTQKYFVNAWNLSGGSEKQQQQKLSKKYK</sequence>
<keyword evidence="1" id="KW-0812">Transmembrane</keyword>
<dbReference type="InParanoid" id="A0A423XHM6"/>
<evidence type="ECO:0000313" key="3">
    <source>
        <dbReference type="Proteomes" id="UP000285146"/>
    </source>
</evidence>
<dbReference type="EMBL" id="LKEB01000008">
    <property type="protein sequence ID" value="ROW15746.1"/>
    <property type="molecule type" value="Genomic_DNA"/>
</dbReference>
<protein>
    <submittedName>
        <fullName evidence="2">Uncharacterized protein</fullName>
    </submittedName>
</protein>
<keyword evidence="1" id="KW-0472">Membrane</keyword>
<keyword evidence="1" id="KW-1133">Transmembrane helix</keyword>
<evidence type="ECO:0000313" key="2">
    <source>
        <dbReference type="EMBL" id="ROW15746.1"/>
    </source>
</evidence>
<gene>
    <name evidence="2" type="ORF">VPNG_02042</name>
</gene>
<proteinExistence type="predicted"/>
<keyword evidence="3" id="KW-1185">Reference proteome</keyword>
<dbReference type="PANTHER" id="PTHR42077">
    <property type="entry name" value="YALI0F30239P"/>
    <property type="match status" value="1"/>
</dbReference>
<name>A0A423XHM6_9PEZI</name>